<comment type="subcellular location">
    <subcellularLocation>
        <location evidence="1 9 10">Nucleus</location>
    </subcellularLocation>
</comment>
<keyword evidence="4 9" id="KW-0238">DNA-binding</keyword>
<evidence type="ECO:0000256" key="7">
    <source>
        <dbReference type="ARBA" id="ARBA00023242"/>
    </source>
</evidence>
<reference evidence="13" key="1">
    <citation type="journal article" date="2023" name="Plant J.">
        <title>Genome sequences and population genomics provide insights into the demographic history, inbreeding, and mutation load of two 'living fossil' tree species of Dipteronia.</title>
        <authorList>
            <person name="Feng Y."/>
            <person name="Comes H.P."/>
            <person name="Chen J."/>
            <person name="Zhu S."/>
            <person name="Lu R."/>
            <person name="Zhang X."/>
            <person name="Li P."/>
            <person name="Qiu J."/>
            <person name="Olsen K.M."/>
            <person name="Qiu Y."/>
        </authorList>
    </citation>
    <scope>NUCLEOTIDE SEQUENCE</scope>
    <source>
        <strain evidence="13">NBL</strain>
    </source>
</reference>
<evidence type="ECO:0000256" key="4">
    <source>
        <dbReference type="ARBA" id="ARBA00023125"/>
    </source>
</evidence>
<evidence type="ECO:0000256" key="2">
    <source>
        <dbReference type="ARBA" id="ARBA00022473"/>
    </source>
</evidence>
<dbReference type="InterPro" id="IPR044555">
    <property type="entry name" value="WUSCHEL-like"/>
</dbReference>
<dbReference type="SUPFAM" id="SSF46689">
    <property type="entry name" value="Homeodomain-like"/>
    <property type="match status" value="1"/>
</dbReference>
<protein>
    <recommendedName>
        <fullName evidence="12">Homeobox domain-containing protein</fullName>
    </recommendedName>
</protein>
<keyword evidence="5 9" id="KW-0371">Homeobox</keyword>
<keyword evidence="7 9" id="KW-0539">Nucleus</keyword>
<evidence type="ECO:0000256" key="6">
    <source>
        <dbReference type="ARBA" id="ARBA00023163"/>
    </source>
</evidence>
<dbReference type="GO" id="GO:0003700">
    <property type="term" value="F:DNA-binding transcription factor activity"/>
    <property type="evidence" value="ECO:0007669"/>
    <property type="project" value="InterPro"/>
</dbReference>
<dbReference type="Pfam" id="PF00046">
    <property type="entry name" value="Homeodomain"/>
    <property type="match status" value="1"/>
</dbReference>
<dbReference type="InterPro" id="IPR009057">
    <property type="entry name" value="Homeodomain-like_sf"/>
</dbReference>
<evidence type="ECO:0000259" key="12">
    <source>
        <dbReference type="PROSITE" id="PS50071"/>
    </source>
</evidence>
<dbReference type="PANTHER" id="PTHR45940">
    <property type="entry name" value="WUSCHEL-RELATED HOMEOBOX 1-RELATED"/>
    <property type="match status" value="1"/>
</dbReference>
<dbReference type="GO" id="GO:0005634">
    <property type="term" value="C:nucleus"/>
    <property type="evidence" value="ECO:0007669"/>
    <property type="project" value="UniProtKB-SubCell"/>
</dbReference>
<dbReference type="SMART" id="SM00389">
    <property type="entry name" value="HOX"/>
    <property type="match status" value="1"/>
</dbReference>
<evidence type="ECO:0000256" key="3">
    <source>
        <dbReference type="ARBA" id="ARBA00023015"/>
    </source>
</evidence>
<proteinExistence type="inferred from homology"/>
<sequence length="252" mass="28087">MEGDDNIMDMGGGGSGGSGGSGGTTLSSSRWNPTKDQINMLESLYRQGIRTPTAEQIQQITGRLRAFGHIEGKNVFYWFQNHKARQRQKQKQERMALINHYLHKAPPVFPPNCTNVVCGPYYLPRSDLGFYPQNTKVLLPGGASKSRSSSSSSSSGYDHVQHEYHNMMMHTSNYNNEGINIVENSYQNSDTIDQETLNLFPLHPTGTNLQGRNTSDENSATDFTSSQTYFSGIEHGVSNHQPFFDFFSGKSE</sequence>
<organism evidence="13 14">
    <name type="scientific">Dipteronia sinensis</name>
    <dbReference type="NCBI Taxonomy" id="43782"/>
    <lineage>
        <taxon>Eukaryota</taxon>
        <taxon>Viridiplantae</taxon>
        <taxon>Streptophyta</taxon>
        <taxon>Embryophyta</taxon>
        <taxon>Tracheophyta</taxon>
        <taxon>Spermatophyta</taxon>
        <taxon>Magnoliopsida</taxon>
        <taxon>eudicotyledons</taxon>
        <taxon>Gunneridae</taxon>
        <taxon>Pentapetalae</taxon>
        <taxon>rosids</taxon>
        <taxon>malvids</taxon>
        <taxon>Sapindales</taxon>
        <taxon>Sapindaceae</taxon>
        <taxon>Hippocastanoideae</taxon>
        <taxon>Acereae</taxon>
        <taxon>Dipteronia</taxon>
    </lineage>
</organism>
<evidence type="ECO:0000256" key="8">
    <source>
        <dbReference type="ARBA" id="ARBA00024040"/>
    </source>
</evidence>
<feature type="DNA-binding region" description="Homeobox" evidence="9">
    <location>
        <begin position="26"/>
        <end position="90"/>
    </location>
</feature>
<keyword evidence="3" id="KW-0805">Transcription regulation</keyword>
<keyword evidence="14" id="KW-1185">Reference proteome</keyword>
<name>A0AAE0A9J4_9ROSI</name>
<keyword evidence="2" id="KW-0217">Developmental protein</keyword>
<dbReference type="AlphaFoldDB" id="A0AAE0A9J4"/>
<evidence type="ECO:0000256" key="10">
    <source>
        <dbReference type="RuleBase" id="RU000682"/>
    </source>
</evidence>
<dbReference type="EMBL" id="JANJYJ010000006">
    <property type="protein sequence ID" value="KAK3206229.1"/>
    <property type="molecule type" value="Genomic_DNA"/>
</dbReference>
<feature type="region of interest" description="Disordered" evidence="11">
    <location>
        <begin position="1"/>
        <end position="32"/>
    </location>
</feature>
<evidence type="ECO:0000313" key="14">
    <source>
        <dbReference type="Proteomes" id="UP001281410"/>
    </source>
</evidence>
<dbReference type="Gene3D" id="1.10.10.60">
    <property type="entry name" value="Homeodomain-like"/>
    <property type="match status" value="1"/>
</dbReference>
<evidence type="ECO:0000256" key="11">
    <source>
        <dbReference type="SAM" id="MobiDB-lite"/>
    </source>
</evidence>
<dbReference type="CDD" id="cd00086">
    <property type="entry name" value="homeodomain"/>
    <property type="match status" value="1"/>
</dbReference>
<dbReference type="PROSITE" id="PS50071">
    <property type="entry name" value="HOMEOBOX_2"/>
    <property type="match status" value="1"/>
</dbReference>
<comment type="caution">
    <text evidence="13">The sequence shown here is derived from an EMBL/GenBank/DDBJ whole genome shotgun (WGS) entry which is preliminary data.</text>
</comment>
<gene>
    <name evidence="13" type="ORF">Dsin_020275</name>
</gene>
<dbReference type="FunFam" id="1.10.10.60:FF:000146">
    <property type="entry name" value="WUSCHEL-related homeobox 4"/>
    <property type="match status" value="1"/>
</dbReference>
<evidence type="ECO:0000313" key="13">
    <source>
        <dbReference type="EMBL" id="KAK3206229.1"/>
    </source>
</evidence>
<dbReference type="Proteomes" id="UP001281410">
    <property type="component" value="Unassembled WGS sequence"/>
</dbReference>
<evidence type="ECO:0000256" key="9">
    <source>
        <dbReference type="PROSITE-ProRule" id="PRU00108"/>
    </source>
</evidence>
<dbReference type="GO" id="GO:0003677">
    <property type="term" value="F:DNA binding"/>
    <property type="evidence" value="ECO:0007669"/>
    <property type="project" value="UniProtKB-UniRule"/>
</dbReference>
<keyword evidence="6" id="KW-0804">Transcription</keyword>
<accession>A0AAE0A9J4</accession>
<feature type="compositionally biased region" description="Gly residues" evidence="11">
    <location>
        <begin position="10"/>
        <end position="23"/>
    </location>
</feature>
<comment type="similarity">
    <text evidence="8">Belongs to the WUS homeobox family.</text>
</comment>
<dbReference type="GO" id="GO:0099402">
    <property type="term" value="P:plant organ development"/>
    <property type="evidence" value="ECO:0007669"/>
    <property type="project" value="InterPro"/>
</dbReference>
<feature type="domain" description="Homeobox" evidence="12">
    <location>
        <begin position="24"/>
        <end position="89"/>
    </location>
</feature>
<evidence type="ECO:0000256" key="5">
    <source>
        <dbReference type="ARBA" id="ARBA00023155"/>
    </source>
</evidence>
<evidence type="ECO:0000256" key="1">
    <source>
        <dbReference type="ARBA" id="ARBA00004123"/>
    </source>
</evidence>
<dbReference type="PANTHER" id="PTHR45940:SF6">
    <property type="entry name" value="WUSCHEL-RELATED HOMEOBOX 2"/>
    <property type="match status" value="1"/>
</dbReference>
<dbReference type="InterPro" id="IPR001356">
    <property type="entry name" value="HD"/>
</dbReference>